<evidence type="ECO:0000256" key="3">
    <source>
        <dbReference type="ARBA" id="ARBA00022723"/>
    </source>
</evidence>
<dbReference type="AlphaFoldDB" id="A0A8S9HSK3"/>
<evidence type="ECO:0000259" key="11">
    <source>
        <dbReference type="PROSITE" id="PS51471"/>
    </source>
</evidence>
<dbReference type="GO" id="GO:0046872">
    <property type="term" value="F:metal ion binding"/>
    <property type="evidence" value="ECO:0007669"/>
    <property type="project" value="UniProtKB-KW"/>
</dbReference>
<comment type="caution">
    <text evidence="12">The sequence shown here is derived from an EMBL/GenBank/DDBJ whole genome shotgun (WGS) entry which is preliminary data.</text>
</comment>
<dbReference type="Pfam" id="PF14226">
    <property type="entry name" value="DIOX_N"/>
    <property type="match status" value="2"/>
</dbReference>
<dbReference type="SUPFAM" id="SSF51197">
    <property type="entry name" value="Clavaminate synthase-like"/>
    <property type="match status" value="2"/>
</dbReference>
<evidence type="ECO:0000256" key="9">
    <source>
        <dbReference type="ARBA" id="ARBA00066695"/>
    </source>
</evidence>
<dbReference type="InterPro" id="IPR026992">
    <property type="entry name" value="DIOX_N"/>
</dbReference>
<evidence type="ECO:0000313" key="13">
    <source>
        <dbReference type="EMBL" id="KAF2597327.1"/>
    </source>
</evidence>
<keyword evidence="6 10" id="KW-0408">Iron</keyword>
<evidence type="ECO:0000256" key="6">
    <source>
        <dbReference type="ARBA" id="ARBA00023004"/>
    </source>
</evidence>
<dbReference type="InterPro" id="IPR027443">
    <property type="entry name" value="IPNS-like_sf"/>
</dbReference>
<keyword evidence="4" id="KW-0223">Dioxygenase</keyword>
<evidence type="ECO:0000256" key="2">
    <source>
        <dbReference type="ARBA" id="ARBA00004972"/>
    </source>
</evidence>
<accession>A0A8S9HSK3</accession>
<comment type="pathway">
    <text evidence="2">Hormone biosynthesis.</text>
</comment>
<gene>
    <name evidence="13" type="ORF">F2Q68_00009521</name>
    <name evidence="12" type="ORF">F2Q70_00016557</name>
</gene>
<dbReference type="EMBL" id="QGKW02000717">
    <property type="protein sequence ID" value="KAF2597327.1"/>
    <property type="molecule type" value="Genomic_DNA"/>
</dbReference>
<comment type="pathway">
    <text evidence="7">Plant hormone biosynthesis; gibberellin biosynthesis.</text>
</comment>
<dbReference type="InterPro" id="IPR005123">
    <property type="entry name" value="Oxoglu/Fe-dep_dioxygenase_dom"/>
</dbReference>
<evidence type="ECO:0000256" key="4">
    <source>
        <dbReference type="ARBA" id="ARBA00022964"/>
    </source>
</evidence>
<comment type="similarity">
    <text evidence="8">Belongs to the iron/ascorbate-dependent oxidoreductase family. GA3OX subfamily.</text>
</comment>
<dbReference type="Proteomes" id="UP000712281">
    <property type="component" value="Unassembled WGS sequence"/>
</dbReference>
<name>A0A8S9HSK3_BRACR</name>
<dbReference type="EMBL" id="QGKY02001250">
    <property type="protein sequence ID" value="KAF2561109.1"/>
    <property type="molecule type" value="Genomic_DNA"/>
</dbReference>
<feature type="domain" description="Fe2OG dioxygenase" evidence="11">
    <location>
        <begin position="344"/>
        <end position="444"/>
    </location>
</feature>
<dbReference type="PANTHER" id="PTHR47990">
    <property type="entry name" value="2-OXOGLUTARATE (2OG) AND FE(II)-DEPENDENT OXYGENASE SUPERFAMILY PROTEIN-RELATED"/>
    <property type="match status" value="1"/>
</dbReference>
<dbReference type="InterPro" id="IPR044861">
    <property type="entry name" value="IPNS-like_FE2OG_OXY"/>
</dbReference>
<dbReference type="EC" id="1.14.11.15" evidence="9"/>
<dbReference type="GO" id="GO:0009686">
    <property type="term" value="P:gibberellin biosynthetic process"/>
    <property type="evidence" value="ECO:0007669"/>
    <property type="project" value="UniProtKB-ARBA"/>
</dbReference>
<keyword evidence="3 10" id="KW-0479">Metal-binding</keyword>
<reference evidence="12" key="1">
    <citation type="submission" date="2019-12" db="EMBL/GenBank/DDBJ databases">
        <title>Genome sequencing and annotation of Brassica cretica.</title>
        <authorList>
            <person name="Studholme D.J."/>
            <person name="Sarris P.F."/>
        </authorList>
    </citation>
    <scope>NUCLEOTIDE SEQUENCE</scope>
    <source>
        <strain evidence="13">PFS-001/15</strain>
        <strain evidence="12">PFS-102/07</strain>
        <tissue evidence="12">Leaf</tissue>
    </source>
</reference>
<organism evidence="12">
    <name type="scientific">Brassica cretica</name>
    <name type="common">Mustard</name>
    <dbReference type="NCBI Taxonomy" id="69181"/>
    <lineage>
        <taxon>Eukaryota</taxon>
        <taxon>Viridiplantae</taxon>
        <taxon>Streptophyta</taxon>
        <taxon>Embryophyta</taxon>
        <taxon>Tracheophyta</taxon>
        <taxon>Spermatophyta</taxon>
        <taxon>Magnoliopsida</taxon>
        <taxon>eudicotyledons</taxon>
        <taxon>Gunneridae</taxon>
        <taxon>Pentapetalae</taxon>
        <taxon>rosids</taxon>
        <taxon>malvids</taxon>
        <taxon>Brassicales</taxon>
        <taxon>Brassicaceae</taxon>
        <taxon>Brassiceae</taxon>
        <taxon>Brassica</taxon>
    </lineage>
</organism>
<dbReference type="PROSITE" id="PS51471">
    <property type="entry name" value="FE2OG_OXY"/>
    <property type="match status" value="1"/>
</dbReference>
<evidence type="ECO:0000313" key="12">
    <source>
        <dbReference type="EMBL" id="KAF2561109.1"/>
    </source>
</evidence>
<dbReference type="Pfam" id="PF03171">
    <property type="entry name" value="2OG-FeII_Oxy"/>
    <property type="match status" value="1"/>
</dbReference>
<evidence type="ECO:0000256" key="10">
    <source>
        <dbReference type="RuleBase" id="RU003682"/>
    </source>
</evidence>
<dbReference type="FunFam" id="2.60.120.330:FF:000013">
    <property type="entry name" value="Gibberellin 3-beta-dioxygenase 1"/>
    <property type="match status" value="1"/>
</dbReference>
<evidence type="ECO:0000256" key="1">
    <source>
        <dbReference type="ARBA" id="ARBA00001961"/>
    </source>
</evidence>
<evidence type="ECO:0000256" key="7">
    <source>
        <dbReference type="ARBA" id="ARBA00037909"/>
    </source>
</evidence>
<dbReference type="PRINTS" id="PR00682">
    <property type="entry name" value="IPNSYNTHASE"/>
</dbReference>
<dbReference type="InterPro" id="IPR050231">
    <property type="entry name" value="Iron_ascorbate_oxido_reductase"/>
</dbReference>
<keyword evidence="5 10" id="KW-0560">Oxidoreductase</keyword>
<protein>
    <recommendedName>
        <fullName evidence="9">gibberellin 3beta-dioxygenase</fullName>
        <ecNumber evidence="9">1.14.11.15</ecNumber>
    </recommendedName>
</protein>
<evidence type="ECO:0000256" key="5">
    <source>
        <dbReference type="ARBA" id="ARBA00023002"/>
    </source>
</evidence>
<dbReference type="Gene3D" id="2.60.120.330">
    <property type="entry name" value="B-lactam Antibiotic, Isopenicillin N Synthase, Chain"/>
    <property type="match status" value="2"/>
</dbReference>
<comment type="cofactor">
    <cofactor evidence="1">
        <name>L-ascorbate</name>
        <dbReference type="ChEBI" id="CHEBI:38290"/>
    </cofactor>
</comment>
<proteinExistence type="inferred from homology"/>
<dbReference type="GO" id="GO:0016707">
    <property type="term" value="F:gibberellin 3-beta-dioxygenase activity"/>
    <property type="evidence" value="ECO:0007669"/>
    <property type="project" value="UniProtKB-EC"/>
</dbReference>
<sequence length="496" mass="55321">MHSTLSDVFISHPIHIPLSNLPDFTSLRHLPDSYTWTPKDDLLFSASSSDESLPFIDLSDPHVATRVGHACTTWGAFQITNHGVPSRLLDDIEFLTGSLFRLPVHRKLKAARREDGISGYGVARIASFFNKQMWSEGFTVIGSPLDDFHKLWPRQHLKYCLQTLPDSFTWNFTAADSLLPPSSATVKEFIPVINLSDPDVTTLLGNACKTWGAFQIANHGISQSLLDDVEYLSKTFFDMPLERKLEAASSNKGVSGYGEPRISPFFEKKMWSEGLTIADGSYRNQFLTIWPRDYTKYCGIIEEYKGEMENLASRLLSCILGSLGVTVDDIEWAQKTEKSGSKMGRGVIRLNHYPVCPEPERAMGLAAHTDSCLLTILHQSNMGGLQVFKEESGWVTVEPIPGVLVVNIGDLFHILSNGKFPSVVHRARVNQTKSRISIAYLWGGPAGDVKISPISKIVGPVGPYLYRPVTWSEYLRIKFEVFDKALDAIRVVNPTN</sequence>
<evidence type="ECO:0000256" key="8">
    <source>
        <dbReference type="ARBA" id="ARBA00061560"/>
    </source>
</evidence>